<dbReference type="Proteomes" id="UP000297910">
    <property type="component" value="Unassembled WGS sequence"/>
</dbReference>
<reference evidence="2 3" key="1">
    <citation type="submission" date="2017-12" db="EMBL/GenBank/DDBJ databases">
        <title>Comparative genomics of Botrytis spp.</title>
        <authorList>
            <person name="Valero-Jimenez C.A."/>
            <person name="Tapia P."/>
            <person name="Veloso J."/>
            <person name="Silva-Moreno E."/>
            <person name="Staats M."/>
            <person name="Valdes J.H."/>
            <person name="Van Kan J.A.L."/>
        </authorList>
    </citation>
    <scope>NUCLEOTIDE SEQUENCE [LARGE SCALE GENOMIC DNA]</scope>
    <source>
        <strain evidence="2 3">Bp0003</strain>
    </source>
</reference>
<dbReference type="PANTHER" id="PTHR33112:SF15">
    <property type="entry name" value="HETEROKARYON INCOMPATIBILITY DOMAIN-CONTAINING PROTEIN"/>
    <property type="match status" value="1"/>
</dbReference>
<comment type="caution">
    <text evidence="2">The sequence shown here is derived from an EMBL/GenBank/DDBJ whole genome shotgun (WGS) entry which is preliminary data.</text>
</comment>
<dbReference type="AlphaFoldDB" id="A0A4Z1FR68"/>
<gene>
    <name evidence="2" type="ORF">BPAE_0045g00130</name>
</gene>
<accession>A0A4Z1FR68</accession>
<name>A0A4Z1FR68_9HELO</name>
<organism evidence="2 3">
    <name type="scientific">Botrytis paeoniae</name>
    <dbReference type="NCBI Taxonomy" id="278948"/>
    <lineage>
        <taxon>Eukaryota</taxon>
        <taxon>Fungi</taxon>
        <taxon>Dikarya</taxon>
        <taxon>Ascomycota</taxon>
        <taxon>Pezizomycotina</taxon>
        <taxon>Leotiomycetes</taxon>
        <taxon>Helotiales</taxon>
        <taxon>Sclerotiniaceae</taxon>
        <taxon>Botrytis</taxon>
    </lineage>
</organism>
<evidence type="ECO:0000259" key="1">
    <source>
        <dbReference type="Pfam" id="PF06985"/>
    </source>
</evidence>
<dbReference type="EMBL" id="PQXI01000045">
    <property type="protein sequence ID" value="TGO27216.1"/>
    <property type="molecule type" value="Genomic_DNA"/>
</dbReference>
<sequence>MEQLPKTFCDAIRLCIELNIDSLCIIQDDEEDWMRESVTMANIYGSCLLNIAASSAIDGSQGFC</sequence>
<keyword evidence="3" id="KW-1185">Reference proteome</keyword>
<dbReference type="InterPro" id="IPR010730">
    <property type="entry name" value="HET"/>
</dbReference>
<proteinExistence type="predicted"/>
<protein>
    <recommendedName>
        <fullName evidence="1">Heterokaryon incompatibility domain-containing protein</fullName>
    </recommendedName>
</protein>
<dbReference type="PANTHER" id="PTHR33112">
    <property type="entry name" value="DOMAIN PROTEIN, PUTATIVE-RELATED"/>
    <property type="match status" value="1"/>
</dbReference>
<feature type="domain" description="Heterokaryon incompatibility" evidence="1">
    <location>
        <begin position="3"/>
        <end position="61"/>
    </location>
</feature>
<evidence type="ECO:0000313" key="3">
    <source>
        <dbReference type="Proteomes" id="UP000297910"/>
    </source>
</evidence>
<dbReference type="Pfam" id="PF06985">
    <property type="entry name" value="HET"/>
    <property type="match status" value="1"/>
</dbReference>
<evidence type="ECO:0000313" key="2">
    <source>
        <dbReference type="EMBL" id="TGO27216.1"/>
    </source>
</evidence>